<accession>A0AAD3CRE7</accession>
<gene>
    <name evidence="6" type="ORF">CTEN210_05855</name>
</gene>
<evidence type="ECO:0000256" key="2">
    <source>
        <dbReference type="ARBA" id="ARBA00023027"/>
    </source>
</evidence>
<keyword evidence="7" id="KW-1185">Reference proteome</keyword>
<dbReference type="PANTHER" id="PTHR11085">
    <property type="entry name" value="NAD-DEPENDENT PROTEIN DEACYLASE SIRTUIN-5, MITOCHONDRIAL-RELATED"/>
    <property type="match status" value="1"/>
</dbReference>
<dbReference type="InterPro" id="IPR003000">
    <property type="entry name" value="Sirtuin"/>
</dbReference>
<feature type="binding site" evidence="3">
    <location>
        <position position="289"/>
    </location>
    <ligand>
        <name>Zn(2+)</name>
        <dbReference type="ChEBI" id="CHEBI:29105"/>
    </ligand>
</feature>
<feature type="binding site" evidence="3">
    <location>
        <position position="237"/>
    </location>
    <ligand>
        <name>Zn(2+)</name>
        <dbReference type="ChEBI" id="CHEBI:29105"/>
    </ligand>
</feature>
<evidence type="ECO:0000256" key="4">
    <source>
        <dbReference type="SAM" id="SignalP"/>
    </source>
</evidence>
<dbReference type="InterPro" id="IPR026590">
    <property type="entry name" value="Ssirtuin_cat_dom"/>
</dbReference>
<keyword evidence="1" id="KW-0808">Transferase</keyword>
<evidence type="ECO:0000259" key="5">
    <source>
        <dbReference type="PROSITE" id="PS50305"/>
    </source>
</evidence>
<keyword evidence="3" id="KW-0479">Metal-binding</keyword>
<comment type="caution">
    <text evidence="6">The sequence shown here is derived from an EMBL/GenBank/DDBJ whole genome shotgun (WGS) entry which is preliminary data.</text>
</comment>
<dbReference type="GO" id="GO:0017136">
    <property type="term" value="F:histone deacetylase activity, NAD-dependent"/>
    <property type="evidence" value="ECO:0007669"/>
    <property type="project" value="TreeGrafter"/>
</dbReference>
<evidence type="ECO:0000256" key="1">
    <source>
        <dbReference type="ARBA" id="ARBA00022679"/>
    </source>
</evidence>
<feature type="binding site" evidence="3">
    <location>
        <position position="229"/>
    </location>
    <ligand>
        <name>Zn(2+)</name>
        <dbReference type="ChEBI" id="CHEBI:29105"/>
    </ligand>
</feature>
<evidence type="ECO:0000313" key="7">
    <source>
        <dbReference type="Proteomes" id="UP001054902"/>
    </source>
</evidence>
<dbReference type="EMBL" id="BLLK01000038">
    <property type="protein sequence ID" value="GFH49379.1"/>
    <property type="molecule type" value="Genomic_DNA"/>
</dbReference>
<keyword evidence="2" id="KW-0520">NAD</keyword>
<evidence type="ECO:0000313" key="6">
    <source>
        <dbReference type="EMBL" id="GFH49379.1"/>
    </source>
</evidence>
<organism evidence="6 7">
    <name type="scientific">Chaetoceros tenuissimus</name>
    <dbReference type="NCBI Taxonomy" id="426638"/>
    <lineage>
        <taxon>Eukaryota</taxon>
        <taxon>Sar</taxon>
        <taxon>Stramenopiles</taxon>
        <taxon>Ochrophyta</taxon>
        <taxon>Bacillariophyta</taxon>
        <taxon>Coscinodiscophyceae</taxon>
        <taxon>Chaetocerotophycidae</taxon>
        <taxon>Chaetocerotales</taxon>
        <taxon>Chaetocerotaceae</taxon>
        <taxon>Chaetoceros</taxon>
    </lineage>
</organism>
<dbReference type="GO" id="GO:0046872">
    <property type="term" value="F:metal ion binding"/>
    <property type="evidence" value="ECO:0007669"/>
    <property type="project" value="UniProtKB-KW"/>
</dbReference>
<dbReference type="InterPro" id="IPR050134">
    <property type="entry name" value="NAD-dep_sirtuin_deacylases"/>
</dbReference>
<protein>
    <submittedName>
        <fullName evidence="6">DHS-like NAD/FAD-binding domain-containing protein</fullName>
    </submittedName>
</protein>
<dbReference type="Pfam" id="PF02146">
    <property type="entry name" value="SIR2"/>
    <property type="match status" value="2"/>
</dbReference>
<feature type="active site" description="Proton acceptor" evidence="3">
    <location>
        <position position="221"/>
    </location>
</feature>
<dbReference type="GO" id="GO:0070403">
    <property type="term" value="F:NAD+ binding"/>
    <property type="evidence" value="ECO:0007669"/>
    <property type="project" value="InterPro"/>
</dbReference>
<feature type="signal peptide" evidence="4">
    <location>
        <begin position="1"/>
        <end position="21"/>
    </location>
</feature>
<feature type="domain" description="Deacetylase sirtuin-type" evidence="5">
    <location>
        <begin position="67"/>
        <end position="393"/>
    </location>
</feature>
<dbReference type="InterPro" id="IPR029035">
    <property type="entry name" value="DHS-like_NAD/FAD-binding_dom"/>
</dbReference>
<proteinExistence type="predicted"/>
<dbReference type="PANTHER" id="PTHR11085:SF10">
    <property type="entry name" value="NAD-DEPENDENT PROTEIN DEACYLASE SIRTUIN-5, MITOCHONDRIAL-RELATED"/>
    <property type="match status" value="1"/>
</dbReference>
<evidence type="ECO:0000256" key="3">
    <source>
        <dbReference type="PROSITE-ProRule" id="PRU00236"/>
    </source>
</evidence>
<keyword evidence="3" id="KW-0862">Zinc</keyword>
<sequence length="393" mass="44499">MKRLGLAAPYLSLLTTGRALAFQHCASHMKFSTKVMRNKRTKNGLRMLYPSGTHSVGERPPDPNELRKELDENIDKLYTWFQNKSNILCITGAGISTESGIPDYRGHNGSYHKGHKPMVHDEFMKKHENRQRYWGRGMLGWRDFAKASPNDGHYALVQLETMGKIGVTFEDSKDFYRPDCEESELNFAFSAGYQRMNIITQNVDGLHVKAGSKRGQITELHGRNDRLRCMTCGSYSCRHSFHDDLDRLNEQWIKEQREFVELSKNSELRPDGDAFIRTEDYSSIKVPHCRDCTHDEMGFLKPDVVFFGDSVPKHRVDRCYAAVDAADGILCIGSSLAVYSAYRFVQRAAKQGTPIAILNVGETRAEANALDILKVEAPAGPTLQGLVRRFKGK</sequence>
<feature type="binding site" evidence="3">
    <location>
        <position position="292"/>
    </location>
    <ligand>
        <name>Zn(2+)</name>
        <dbReference type="ChEBI" id="CHEBI:29105"/>
    </ligand>
</feature>
<name>A0AAD3CRE7_9STRA</name>
<dbReference type="AlphaFoldDB" id="A0AAD3CRE7"/>
<reference evidence="6 7" key="1">
    <citation type="journal article" date="2021" name="Sci. Rep.">
        <title>The genome of the diatom Chaetoceros tenuissimus carries an ancient integrated fragment of an extant virus.</title>
        <authorList>
            <person name="Hongo Y."/>
            <person name="Kimura K."/>
            <person name="Takaki Y."/>
            <person name="Yoshida Y."/>
            <person name="Baba S."/>
            <person name="Kobayashi G."/>
            <person name="Nagasaki K."/>
            <person name="Hano T."/>
            <person name="Tomaru Y."/>
        </authorList>
    </citation>
    <scope>NUCLEOTIDE SEQUENCE [LARGE SCALE GENOMIC DNA]</scope>
    <source>
        <strain evidence="6 7">NIES-3715</strain>
    </source>
</reference>
<dbReference type="Proteomes" id="UP001054902">
    <property type="component" value="Unassembled WGS sequence"/>
</dbReference>
<dbReference type="SUPFAM" id="SSF52467">
    <property type="entry name" value="DHS-like NAD/FAD-binding domain"/>
    <property type="match status" value="1"/>
</dbReference>
<dbReference type="Gene3D" id="3.40.50.1220">
    <property type="entry name" value="TPP-binding domain"/>
    <property type="match status" value="2"/>
</dbReference>
<feature type="chain" id="PRO_5042106354" evidence="4">
    <location>
        <begin position="22"/>
        <end position="393"/>
    </location>
</feature>
<keyword evidence="4" id="KW-0732">Signal</keyword>
<dbReference type="PROSITE" id="PS50305">
    <property type="entry name" value="SIRTUIN"/>
    <property type="match status" value="1"/>
</dbReference>